<keyword evidence="2" id="KW-0326">Glycosidase</keyword>
<dbReference type="RefSeq" id="WP_104752379.1">
    <property type="nucleotide sequence ID" value="NZ_FZMF01000023.1"/>
</dbReference>
<dbReference type="EMBL" id="JBHRZO010000021">
    <property type="protein sequence ID" value="MFC3847818.1"/>
    <property type="molecule type" value="Genomic_DNA"/>
</dbReference>
<keyword evidence="2" id="KW-0378">Hydrolase</keyword>
<dbReference type="InterPro" id="IPR011040">
    <property type="entry name" value="Sialidase"/>
</dbReference>
<dbReference type="Pfam" id="PF13088">
    <property type="entry name" value="BNR_2"/>
    <property type="match status" value="1"/>
</dbReference>
<sequence length="376" mass="41700">MPKSTWGFGILLGILFITLISHAPQKFSFTSPPVLQESTHALLDKRALPTPKVASMHAATLSILSDRFLLAAYFAGSAEGERDVQIYANLYDLNTQTWSPPFVLLSAKLLSQLAGVYVKALGNPVLVKRGDCLYLFVVGVSLGGWATSRIYTLSIQTASLHTSVRPHLTFLSTLSLGPFLNISHLVRNTALLTDDGGFVLPIYHELATKMPLLLKFDAHAHLQEVIKPNTLSAQLQPTLTPYQTCALMLFRSYRHTNLYAQTCQDPTHWNPPTLSNLRNYNDALALFNANGTLYLIYNAPLPNSPRSRSALRLARFAPTPKQPSYFNPLVILDQSHTSEVSYPCVLVSGDKVHVLYTKERHAIMHLVFNSAYLKAL</sequence>
<evidence type="ECO:0000259" key="1">
    <source>
        <dbReference type="Pfam" id="PF13088"/>
    </source>
</evidence>
<evidence type="ECO:0000313" key="2">
    <source>
        <dbReference type="EMBL" id="MFC3847818.1"/>
    </source>
</evidence>
<proteinExistence type="predicted"/>
<feature type="domain" description="Sialidase" evidence="1">
    <location>
        <begin position="69"/>
        <end position="354"/>
    </location>
</feature>
<protein>
    <submittedName>
        <fullName evidence="2">Sialidase family protein</fullName>
        <ecNumber evidence="2">3.2.1.-</ecNumber>
    </submittedName>
</protein>
<dbReference type="GO" id="GO:0016798">
    <property type="term" value="F:hydrolase activity, acting on glycosyl bonds"/>
    <property type="evidence" value="ECO:0007669"/>
    <property type="project" value="UniProtKB-KW"/>
</dbReference>
<dbReference type="PANTHER" id="PTHR43752">
    <property type="entry name" value="BNR/ASP-BOX REPEAT FAMILY PROTEIN"/>
    <property type="match status" value="1"/>
</dbReference>
<accession>A0ABV7ZGZ5</accession>
<organism evidence="2 3">
    <name type="scientific">Helicobacter baculiformis</name>
    <dbReference type="NCBI Taxonomy" id="427351"/>
    <lineage>
        <taxon>Bacteria</taxon>
        <taxon>Pseudomonadati</taxon>
        <taxon>Campylobacterota</taxon>
        <taxon>Epsilonproteobacteria</taxon>
        <taxon>Campylobacterales</taxon>
        <taxon>Helicobacteraceae</taxon>
        <taxon>Helicobacter</taxon>
    </lineage>
</organism>
<dbReference type="Proteomes" id="UP001595783">
    <property type="component" value="Unassembled WGS sequence"/>
</dbReference>
<evidence type="ECO:0000313" key="3">
    <source>
        <dbReference type="Proteomes" id="UP001595783"/>
    </source>
</evidence>
<keyword evidence="3" id="KW-1185">Reference proteome</keyword>
<gene>
    <name evidence="2" type="ORF">ACFOPX_04620</name>
</gene>
<reference evidence="3" key="1">
    <citation type="journal article" date="2019" name="Int. J. Syst. Evol. Microbiol.">
        <title>The Global Catalogue of Microorganisms (GCM) 10K type strain sequencing project: providing services to taxonomists for standard genome sequencing and annotation.</title>
        <authorList>
            <consortium name="The Broad Institute Genomics Platform"/>
            <consortium name="The Broad Institute Genome Sequencing Center for Infectious Disease"/>
            <person name="Wu L."/>
            <person name="Ma J."/>
        </authorList>
    </citation>
    <scope>NUCLEOTIDE SEQUENCE [LARGE SCALE GENOMIC DNA]</scope>
    <source>
        <strain evidence="3">CCUG 53816</strain>
    </source>
</reference>
<dbReference type="SUPFAM" id="SSF50939">
    <property type="entry name" value="Sialidases"/>
    <property type="match status" value="1"/>
</dbReference>
<dbReference type="InterPro" id="IPR036278">
    <property type="entry name" value="Sialidase_sf"/>
</dbReference>
<dbReference type="EC" id="3.2.1.-" evidence="2"/>
<comment type="caution">
    <text evidence="2">The sequence shown here is derived from an EMBL/GenBank/DDBJ whole genome shotgun (WGS) entry which is preliminary data.</text>
</comment>
<dbReference type="PANTHER" id="PTHR43752:SF2">
    <property type="entry name" value="BNR_ASP-BOX REPEAT FAMILY PROTEIN"/>
    <property type="match status" value="1"/>
</dbReference>
<name>A0ABV7ZGZ5_9HELI</name>